<comment type="caution">
    <text evidence="7">The sequence shown here is derived from an EMBL/GenBank/DDBJ whole genome shotgun (WGS) entry which is preliminary data.</text>
</comment>
<comment type="pathway">
    <text evidence="1">Lipid metabolism; fatty acid biosynthesis.</text>
</comment>
<dbReference type="PROSITE" id="PS52004">
    <property type="entry name" value="KS3_2"/>
    <property type="match status" value="1"/>
</dbReference>
<feature type="domain" description="Ketosynthase family 3 (KS3)" evidence="6">
    <location>
        <begin position="1"/>
        <end position="488"/>
    </location>
</feature>
<organism evidence="7 8">
    <name type="scientific">Oceanobacter antarcticus</name>
    <dbReference type="NCBI Taxonomy" id="3133425"/>
    <lineage>
        <taxon>Bacteria</taxon>
        <taxon>Pseudomonadati</taxon>
        <taxon>Pseudomonadota</taxon>
        <taxon>Gammaproteobacteria</taxon>
        <taxon>Oceanospirillales</taxon>
        <taxon>Oceanospirillaceae</taxon>
        <taxon>Oceanobacter</taxon>
    </lineage>
</organism>
<dbReference type="PANTHER" id="PTHR11712">
    <property type="entry name" value="POLYKETIDE SYNTHASE-RELATED"/>
    <property type="match status" value="1"/>
</dbReference>
<evidence type="ECO:0000313" key="7">
    <source>
        <dbReference type="EMBL" id="MFK4751241.1"/>
    </source>
</evidence>
<dbReference type="PANTHER" id="PTHR11712:SF336">
    <property type="entry name" value="3-OXOACYL-[ACYL-CARRIER-PROTEIN] SYNTHASE, MITOCHONDRIAL"/>
    <property type="match status" value="1"/>
</dbReference>
<evidence type="ECO:0000259" key="6">
    <source>
        <dbReference type="PROSITE" id="PS52004"/>
    </source>
</evidence>
<reference evidence="7 8" key="1">
    <citation type="submission" date="2024-03" db="EMBL/GenBank/DDBJ databases">
        <title>High-quality draft genome sequence of Oceanobacter sp. wDCs-4.</title>
        <authorList>
            <person name="Dong C."/>
        </authorList>
    </citation>
    <scope>NUCLEOTIDE SEQUENCE [LARGE SCALE GENOMIC DNA]</scope>
    <source>
        <strain evidence="8">wDCs-4</strain>
    </source>
</reference>
<dbReference type="Gene3D" id="3.40.47.10">
    <property type="match status" value="1"/>
</dbReference>
<dbReference type="SMART" id="SM00825">
    <property type="entry name" value="PKS_KS"/>
    <property type="match status" value="1"/>
</dbReference>
<evidence type="ECO:0000256" key="4">
    <source>
        <dbReference type="RuleBase" id="RU003694"/>
    </source>
</evidence>
<dbReference type="Pfam" id="PF02801">
    <property type="entry name" value="Ketoacyl-synt_C"/>
    <property type="match status" value="1"/>
</dbReference>
<gene>
    <name evidence="7" type="ORF">WG929_02360</name>
</gene>
<sequence>MKNLAVITGFGGINAAGRSSGHHAFRRMILDSLTGVKREQTLASLASLMATTDEDAILNGTLVREWDNVPWDAKAVPFHKPFKDEDGNPCWRLTHRRLAVQSAGQLPAGFDPATLYRSLHHPRGLQMAVYAASDALGSLGIDWETLCQHVGPDEIAVYAGSSMGQQDSNGNGGMMQSALLGKRTSSKQCAMSMNQMPADFINAYVLGNVGTTGCMSAACATFLYNLRLAREDIENGKRRVVVVGNSEAPLVPEIVEGYNAMTALASEQKLRDLDNIPATAAADLRRASRPFGDNCGFTIAESAQFFILTDDKLALELGLTIHGSVGDVQVNADGYKKSISNPGIGNYLTMGKVVGSARRLLGEDVLRHGTFVHAHGSSTPQNRVTESHIYQQLASAFKLENWPVTAVKAYVGHSLSAASADQLSATLGTWAEGFIPGIKTTHKIADDVHQQQLAFVLQDKQIDPAELPVAFINAKGFGGNNASAMIISPAKTRQLIAQRYSTSELSHYQDRNETVAETAHQYDSDATAGTTRPRYHFGESVLEPADLTISDQEIRISGWDQAVPL</sequence>
<dbReference type="InterPro" id="IPR047224">
    <property type="entry name" value="FAS_alpha_su_C"/>
</dbReference>
<dbReference type="CDD" id="cd00828">
    <property type="entry name" value="elong_cond_enzymes"/>
    <property type="match status" value="1"/>
</dbReference>
<dbReference type="RefSeq" id="WP_416204740.1">
    <property type="nucleotide sequence ID" value="NZ_JBBKTX010000002.1"/>
</dbReference>
<dbReference type="InterPro" id="IPR020841">
    <property type="entry name" value="PKS_Beta-ketoAc_synthase_dom"/>
</dbReference>
<dbReference type="InterPro" id="IPR014030">
    <property type="entry name" value="Ketoacyl_synth_N"/>
</dbReference>
<evidence type="ECO:0000256" key="5">
    <source>
        <dbReference type="SAM" id="MobiDB-lite"/>
    </source>
</evidence>
<name>A0ABW8NE62_9GAMM</name>
<keyword evidence="3 4" id="KW-0808">Transferase</keyword>
<dbReference type="InterPro" id="IPR016039">
    <property type="entry name" value="Thiolase-like"/>
</dbReference>
<protein>
    <submittedName>
        <fullName evidence="7">Beta-ketoacyl synthase</fullName>
    </submittedName>
</protein>
<dbReference type="EMBL" id="JBBKTX010000002">
    <property type="protein sequence ID" value="MFK4751241.1"/>
    <property type="molecule type" value="Genomic_DNA"/>
</dbReference>
<evidence type="ECO:0000256" key="2">
    <source>
        <dbReference type="ARBA" id="ARBA00008467"/>
    </source>
</evidence>
<evidence type="ECO:0000313" key="8">
    <source>
        <dbReference type="Proteomes" id="UP001620597"/>
    </source>
</evidence>
<dbReference type="Proteomes" id="UP001620597">
    <property type="component" value="Unassembled WGS sequence"/>
</dbReference>
<accession>A0ABW8NE62</accession>
<dbReference type="InterPro" id="IPR000794">
    <property type="entry name" value="Beta-ketoacyl_synthase"/>
</dbReference>
<dbReference type="SUPFAM" id="SSF53901">
    <property type="entry name" value="Thiolase-like"/>
    <property type="match status" value="2"/>
</dbReference>
<comment type="similarity">
    <text evidence="2 4">Belongs to the thiolase-like superfamily. Beta-ketoacyl-ACP synthases family.</text>
</comment>
<feature type="region of interest" description="Disordered" evidence="5">
    <location>
        <begin position="507"/>
        <end position="530"/>
    </location>
</feature>
<keyword evidence="8" id="KW-1185">Reference proteome</keyword>
<evidence type="ECO:0000256" key="3">
    <source>
        <dbReference type="ARBA" id="ARBA00022679"/>
    </source>
</evidence>
<dbReference type="InterPro" id="IPR014031">
    <property type="entry name" value="Ketoacyl_synth_C"/>
</dbReference>
<evidence type="ECO:0000256" key="1">
    <source>
        <dbReference type="ARBA" id="ARBA00005194"/>
    </source>
</evidence>
<proteinExistence type="inferred from homology"/>
<dbReference type="Pfam" id="PF00109">
    <property type="entry name" value="ketoacyl-synt"/>
    <property type="match status" value="1"/>
</dbReference>